<dbReference type="EMBL" id="JASCZI010212059">
    <property type="protein sequence ID" value="MED6198192.1"/>
    <property type="molecule type" value="Genomic_DNA"/>
</dbReference>
<protein>
    <submittedName>
        <fullName evidence="1">Uncharacterized protein</fullName>
    </submittedName>
</protein>
<gene>
    <name evidence="1" type="ORF">PIB30_063728</name>
</gene>
<reference evidence="1 2" key="1">
    <citation type="journal article" date="2023" name="Plants (Basel)">
        <title>Bridging the Gap: Combining Genomics and Transcriptomics Approaches to Understand Stylosanthes scabra, an Orphan Legume from the Brazilian Caatinga.</title>
        <authorList>
            <person name="Ferreira-Neto J.R.C."/>
            <person name="da Silva M.D."/>
            <person name="Binneck E."/>
            <person name="de Melo N.F."/>
            <person name="da Silva R.H."/>
            <person name="de Melo A.L.T.M."/>
            <person name="Pandolfi V."/>
            <person name="Bustamante F.O."/>
            <person name="Brasileiro-Vidal A.C."/>
            <person name="Benko-Iseppon A.M."/>
        </authorList>
    </citation>
    <scope>NUCLEOTIDE SEQUENCE [LARGE SCALE GENOMIC DNA]</scope>
    <source>
        <tissue evidence="1">Leaves</tissue>
    </source>
</reference>
<organism evidence="1 2">
    <name type="scientific">Stylosanthes scabra</name>
    <dbReference type="NCBI Taxonomy" id="79078"/>
    <lineage>
        <taxon>Eukaryota</taxon>
        <taxon>Viridiplantae</taxon>
        <taxon>Streptophyta</taxon>
        <taxon>Embryophyta</taxon>
        <taxon>Tracheophyta</taxon>
        <taxon>Spermatophyta</taxon>
        <taxon>Magnoliopsida</taxon>
        <taxon>eudicotyledons</taxon>
        <taxon>Gunneridae</taxon>
        <taxon>Pentapetalae</taxon>
        <taxon>rosids</taxon>
        <taxon>fabids</taxon>
        <taxon>Fabales</taxon>
        <taxon>Fabaceae</taxon>
        <taxon>Papilionoideae</taxon>
        <taxon>50 kb inversion clade</taxon>
        <taxon>dalbergioids sensu lato</taxon>
        <taxon>Dalbergieae</taxon>
        <taxon>Pterocarpus clade</taxon>
        <taxon>Stylosanthes</taxon>
    </lineage>
</organism>
<name>A0ABU6XKH2_9FABA</name>
<sequence length="70" mass="7555">MLKQLPLSLSPLIPPHPKCLSLHSLIPFNANIPTLLPSHSLTITTTSGTVDTISIHNVSINSEPLYNDIS</sequence>
<accession>A0ABU6XKH2</accession>
<dbReference type="Proteomes" id="UP001341840">
    <property type="component" value="Unassembled WGS sequence"/>
</dbReference>
<evidence type="ECO:0000313" key="1">
    <source>
        <dbReference type="EMBL" id="MED6198192.1"/>
    </source>
</evidence>
<keyword evidence="2" id="KW-1185">Reference proteome</keyword>
<feature type="non-terminal residue" evidence="1">
    <location>
        <position position="70"/>
    </location>
</feature>
<comment type="caution">
    <text evidence="1">The sequence shown here is derived from an EMBL/GenBank/DDBJ whole genome shotgun (WGS) entry which is preliminary data.</text>
</comment>
<proteinExistence type="predicted"/>
<evidence type="ECO:0000313" key="2">
    <source>
        <dbReference type="Proteomes" id="UP001341840"/>
    </source>
</evidence>